<dbReference type="Proteomes" id="UP000623958">
    <property type="component" value="Unassembled WGS sequence"/>
</dbReference>
<feature type="transmembrane region" description="Helical" evidence="6">
    <location>
        <begin position="42"/>
        <end position="59"/>
    </location>
</feature>
<feature type="transmembrane region" description="Helical" evidence="6">
    <location>
        <begin position="275"/>
        <end position="293"/>
    </location>
</feature>
<feature type="transmembrane region" description="Helical" evidence="6">
    <location>
        <begin position="153"/>
        <end position="174"/>
    </location>
</feature>
<evidence type="ECO:0000256" key="1">
    <source>
        <dbReference type="ARBA" id="ARBA00004141"/>
    </source>
</evidence>
<reference evidence="8" key="1">
    <citation type="journal article" date="2014" name="Int. J. Syst. Evol. Microbiol.">
        <title>Complete genome sequence of Corynebacterium casei LMG S-19264T (=DSM 44701T), isolated from a smear-ripened cheese.</title>
        <authorList>
            <consortium name="US DOE Joint Genome Institute (JGI-PGF)"/>
            <person name="Walter F."/>
            <person name="Albersmeier A."/>
            <person name="Kalinowski J."/>
            <person name="Ruckert C."/>
        </authorList>
    </citation>
    <scope>NUCLEOTIDE SEQUENCE</scope>
    <source>
        <strain evidence="8">JCM 13306</strain>
    </source>
</reference>
<feature type="transmembrane region" description="Helical" evidence="6">
    <location>
        <begin position="96"/>
        <end position="116"/>
    </location>
</feature>
<gene>
    <name evidence="8" type="primary">yyaM</name>
    <name evidence="8" type="ORF">GCM10009090_08550</name>
</gene>
<dbReference type="PANTHER" id="PTHR32322:SF2">
    <property type="entry name" value="EAMA DOMAIN-CONTAINING PROTEIN"/>
    <property type="match status" value="1"/>
</dbReference>
<feature type="transmembrane region" description="Helical" evidence="6">
    <location>
        <begin position="71"/>
        <end position="90"/>
    </location>
</feature>
<reference evidence="8" key="2">
    <citation type="submission" date="2020-09" db="EMBL/GenBank/DDBJ databases">
        <authorList>
            <person name="Sun Q."/>
            <person name="Ohkuma M."/>
        </authorList>
    </citation>
    <scope>NUCLEOTIDE SEQUENCE</scope>
    <source>
        <strain evidence="8">JCM 13306</strain>
    </source>
</reference>
<protein>
    <submittedName>
        <fullName evidence="8">Membrane protein</fullName>
    </submittedName>
</protein>
<sequence length="313" mass="32999">MRSHLPTYAALVVTTFFWGSAFNVGAHVIARMSPISAGAERFAIASIVLLGVLAAGRNLDLRLLRAHLPALSAIGVLGIVGFNLAMFFGLRSTTPFNAALIMATTPLWTMLLSGLVEGERIDRWRGAGLASGLAGVVLVISGGDPERLAHLRLAPGDAIVCAGALSWALATVISRRFLPDVDARQTTTWSIVLGTIVMLLIGAWREHPLQAAAQAPASVHWGLLYLAICSSVLGYLFWFDATRRLGPARTAAFFNLVPVFTLLVSLAGGRVPQPAQLLGVVAVIGGVVLASRGRRAVVPADRHVVKSTCAESG</sequence>
<dbReference type="InterPro" id="IPR037185">
    <property type="entry name" value="EmrE-like"/>
</dbReference>
<name>A0A919F653_9XANT</name>
<keyword evidence="3 6" id="KW-0812">Transmembrane</keyword>
<feature type="transmembrane region" description="Helical" evidence="6">
    <location>
        <begin position="251"/>
        <end position="269"/>
    </location>
</feature>
<dbReference type="AlphaFoldDB" id="A0A919F653"/>
<evidence type="ECO:0000256" key="3">
    <source>
        <dbReference type="ARBA" id="ARBA00022692"/>
    </source>
</evidence>
<keyword evidence="5 6" id="KW-0472">Membrane</keyword>
<feature type="domain" description="EamA" evidence="7">
    <location>
        <begin position="156"/>
        <end position="291"/>
    </location>
</feature>
<keyword evidence="4 6" id="KW-1133">Transmembrane helix</keyword>
<dbReference type="InterPro" id="IPR000620">
    <property type="entry name" value="EamA_dom"/>
</dbReference>
<evidence type="ECO:0000256" key="4">
    <source>
        <dbReference type="ARBA" id="ARBA00022989"/>
    </source>
</evidence>
<proteinExistence type="inferred from homology"/>
<evidence type="ECO:0000256" key="2">
    <source>
        <dbReference type="ARBA" id="ARBA00007362"/>
    </source>
</evidence>
<dbReference type="GO" id="GO:0016020">
    <property type="term" value="C:membrane"/>
    <property type="evidence" value="ECO:0007669"/>
    <property type="project" value="UniProtKB-SubCell"/>
</dbReference>
<dbReference type="InterPro" id="IPR050638">
    <property type="entry name" value="AA-Vitamin_Transporters"/>
</dbReference>
<comment type="caution">
    <text evidence="8">The sequence shown here is derived from an EMBL/GenBank/DDBJ whole genome shotgun (WGS) entry which is preliminary data.</text>
</comment>
<feature type="transmembrane region" description="Helical" evidence="6">
    <location>
        <begin position="123"/>
        <end position="141"/>
    </location>
</feature>
<comment type="similarity">
    <text evidence="2">Belongs to the EamA transporter family.</text>
</comment>
<dbReference type="RefSeq" id="WP_434028642.1">
    <property type="nucleotide sequence ID" value="NZ_BNBA01000005.1"/>
</dbReference>
<feature type="transmembrane region" description="Helical" evidence="6">
    <location>
        <begin position="186"/>
        <end position="204"/>
    </location>
</feature>
<feature type="transmembrane region" description="Helical" evidence="6">
    <location>
        <begin position="219"/>
        <end position="239"/>
    </location>
</feature>
<feature type="transmembrane region" description="Helical" evidence="6">
    <location>
        <begin position="7"/>
        <end position="30"/>
    </location>
</feature>
<accession>A0A919F653</accession>
<comment type="subcellular location">
    <subcellularLocation>
        <location evidence="1">Membrane</location>
        <topology evidence="1">Multi-pass membrane protein</topology>
    </subcellularLocation>
</comment>
<evidence type="ECO:0000256" key="5">
    <source>
        <dbReference type="ARBA" id="ARBA00023136"/>
    </source>
</evidence>
<dbReference type="SUPFAM" id="SSF103481">
    <property type="entry name" value="Multidrug resistance efflux transporter EmrE"/>
    <property type="match status" value="2"/>
</dbReference>
<dbReference type="EMBL" id="BNBA01000005">
    <property type="protein sequence ID" value="GHH49347.1"/>
    <property type="molecule type" value="Genomic_DNA"/>
</dbReference>
<dbReference type="Pfam" id="PF00892">
    <property type="entry name" value="EamA"/>
    <property type="match status" value="2"/>
</dbReference>
<evidence type="ECO:0000256" key="6">
    <source>
        <dbReference type="SAM" id="Phobius"/>
    </source>
</evidence>
<organism evidence="8 9">
    <name type="scientific">Xanthomonas boreopolis</name>
    <dbReference type="NCBI Taxonomy" id="86183"/>
    <lineage>
        <taxon>Bacteria</taxon>
        <taxon>Pseudomonadati</taxon>
        <taxon>Pseudomonadota</taxon>
        <taxon>Gammaproteobacteria</taxon>
        <taxon>Lysobacterales</taxon>
        <taxon>Lysobacteraceae</taxon>
        <taxon>Xanthomonas</taxon>
    </lineage>
</organism>
<keyword evidence="9" id="KW-1185">Reference proteome</keyword>
<feature type="domain" description="EamA" evidence="7">
    <location>
        <begin position="8"/>
        <end position="140"/>
    </location>
</feature>
<dbReference type="PANTHER" id="PTHR32322">
    <property type="entry name" value="INNER MEMBRANE TRANSPORTER"/>
    <property type="match status" value="1"/>
</dbReference>
<evidence type="ECO:0000313" key="9">
    <source>
        <dbReference type="Proteomes" id="UP000623958"/>
    </source>
</evidence>
<evidence type="ECO:0000313" key="8">
    <source>
        <dbReference type="EMBL" id="GHH49347.1"/>
    </source>
</evidence>
<evidence type="ECO:0000259" key="7">
    <source>
        <dbReference type="Pfam" id="PF00892"/>
    </source>
</evidence>